<dbReference type="PANTHER" id="PTHR30036:SF7">
    <property type="entry name" value="ABC TRANSPORTER PERIPLASMIC-BINDING PROTEIN YPHF"/>
    <property type="match status" value="1"/>
</dbReference>
<dbReference type="Proteomes" id="UP000595917">
    <property type="component" value="Chromosome"/>
</dbReference>
<evidence type="ECO:0000256" key="3">
    <source>
        <dbReference type="SAM" id="Phobius"/>
    </source>
</evidence>
<gene>
    <name evidence="5" type="ORF">JFL75_08920</name>
</gene>
<dbReference type="InterPro" id="IPR025997">
    <property type="entry name" value="SBP_2_dom"/>
</dbReference>
<organism evidence="5 6">
    <name type="scientific">Breznakiella homolactica</name>
    <dbReference type="NCBI Taxonomy" id="2798577"/>
    <lineage>
        <taxon>Bacteria</taxon>
        <taxon>Pseudomonadati</taxon>
        <taxon>Spirochaetota</taxon>
        <taxon>Spirochaetia</taxon>
        <taxon>Spirochaetales</taxon>
        <taxon>Breznakiellaceae</taxon>
        <taxon>Breznakiella</taxon>
    </lineage>
</organism>
<dbReference type="GO" id="GO:0030246">
    <property type="term" value="F:carbohydrate binding"/>
    <property type="evidence" value="ECO:0007669"/>
    <property type="project" value="TreeGrafter"/>
</dbReference>
<reference evidence="5" key="1">
    <citation type="submission" date="2021-01" db="EMBL/GenBank/DDBJ databases">
        <title>Description of Breznakiella homolactica.</title>
        <authorList>
            <person name="Song Y."/>
            <person name="Brune A."/>
        </authorList>
    </citation>
    <scope>NUCLEOTIDE SEQUENCE</scope>
    <source>
        <strain evidence="5">RmG30</strain>
    </source>
</reference>
<keyword evidence="3" id="KW-0812">Transmembrane</keyword>
<evidence type="ECO:0000259" key="4">
    <source>
        <dbReference type="Pfam" id="PF13407"/>
    </source>
</evidence>
<dbReference type="PANTHER" id="PTHR30036">
    <property type="entry name" value="D-XYLOSE-BINDING PERIPLASMIC PROTEIN"/>
    <property type="match status" value="1"/>
</dbReference>
<dbReference type="Pfam" id="PF13407">
    <property type="entry name" value="Peripla_BP_4"/>
    <property type="match status" value="1"/>
</dbReference>
<accession>A0A7T7XR84</accession>
<evidence type="ECO:0000256" key="2">
    <source>
        <dbReference type="ARBA" id="ARBA00007639"/>
    </source>
</evidence>
<dbReference type="EMBL" id="CP067089">
    <property type="protein sequence ID" value="QQO11021.1"/>
    <property type="molecule type" value="Genomic_DNA"/>
</dbReference>
<dbReference type="AlphaFoldDB" id="A0A7T7XR84"/>
<comment type="subcellular location">
    <subcellularLocation>
        <location evidence="1">Cell envelope</location>
    </subcellularLocation>
</comment>
<protein>
    <submittedName>
        <fullName evidence="5">Substrate-binding domain-containing protein</fullName>
    </submittedName>
</protein>
<proteinExistence type="inferred from homology"/>
<keyword evidence="6" id="KW-1185">Reference proteome</keyword>
<dbReference type="SUPFAM" id="SSF53822">
    <property type="entry name" value="Periplasmic binding protein-like I"/>
    <property type="match status" value="1"/>
</dbReference>
<dbReference type="InterPro" id="IPR050555">
    <property type="entry name" value="Bact_Solute-Bind_Prot2"/>
</dbReference>
<dbReference type="KEGG" id="bhc:JFL75_08920"/>
<feature type="transmembrane region" description="Helical" evidence="3">
    <location>
        <begin position="7"/>
        <end position="31"/>
    </location>
</feature>
<feature type="domain" description="Periplasmic binding protein" evidence="4">
    <location>
        <begin position="46"/>
        <end position="294"/>
    </location>
</feature>
<comment type="similarity">
    <text evidence="2">Belongs to the bacterial solute-binding protein 2 family.</text>
</comment>
<evidence type="ECO:0000256" key="1">
    <source>
        <dbReference type="ARBA" id="ARBA00004196"/>
    </source>
</evidence>
<keyword evidence="3" id="KW-0472">Membrane</keyword>
<keyword evidence="3" id="KW-1133">Transmembrane helix</keyword>
<dbReference type="Gene3D" id="3.40.50.2300">
    <property type="match status" value="2"/>
</dbReference>
<dbReference type="GO" id="GO:0030288">
    <property type="term" value="C:outer membrane-bounded periplasmic space"/>
    <property type="evidence" value="ECO:0007669"/>
    <property type="project" value="TreeGrafter"/>
</dbReference>
<evidence type="ECO:0000313" key="5">
    <source>
        <dbReference type="EMBL" id="QQO11021.1"/>
    </source>
</evidence>
<sequence>MKLPLRIGIIFFGLVSLAAFIVSVSMVVGLYTGRFRDDGPDINYHFALYLPDNRNSFFNEIIAGAERAAAELNAVITIHSIDPAKNELEMAPYTGADGFIVCPYLEDSLARRQLDRISGRNSPLVIINHTVPNDQPWPFIGTNNFDVGRRMGFLAENKNDDPIHLAVVYSDKSPGIFGERELVEMGITAAIGGSLASPIMGLKTNINPMDAEALLYRLFRDEPRINTIIFTDANDTIAAAQTLVDMNLVGKVRITGFGDDEVILEYIRKGIIAGTVVTNPDRIGYEAVRSLASLRSTGYTSASIDTGVRVVDGGSL</sequence>
<name>A0A7T7XR84_9SPIR</name>
<dbReference type="RefSeq" id="WP_215628330.1">
    <property type="nucleotide sequence ID" value="NZ_CP067089.2"/>
</dbReference>
<evidence type="ECO:0000313" key="6">
    <source>
        <dbReference type="Proteomes" id="UP000595917"/>
    </source>
</evidence>
<dbReference type="InterPro" id="IPR028082">
    <property type="entry name" value="Peripla_BP_I"/>
</dbReference>